<gene>
    <name evidence="12" type="primary">107361609</name>
</gene>
<keyword evidence="6" id="KW-0325">Glycoprotein</keyword>
<dbReference type="SMART" id="SM00209">
    <property type="entry name" value="TSP1"/>
    <property type="match status" value="4"/>
</dbReference>
<comment type="subcellular location">
    <subcellularLocation>
        <location evidence="1">Membrane</location>
        <topology evidence="1">Single-pass membrane protein</topology>
    </subcellularLocation>
</comment>
<dbReference type="Pfam" id="PF01403">
    <property type="entry name" value="Sema"/>
    <property type="match status" value="1"/>
</dbReference>
<protein>
    <recommendedName>
        <fullName evidence="11">Sema domain-containing protein</fullName>
    </recommendedName>
</protein>
<dbReference type="InterPro" id="IPR036352">
    <property type="entry name" value="Semap_dom_sf"/>
</dbReference>
<name>T1JRR3_TETUR</name>
<dbReference type="AlphaFoldDB" id="T1JRR3"/>
<proteinExistence type="predicted"/>
<accession>T1JRR3</accession>
<evidence type="ECO:0000313" key="13">
    <source>
        <dbReference type="Proteomes" id="UP000015104"/>
    </source>
</evidence>
<sequence length="1043" mass="115908">MKMFGSSILDFKLAFFTCQIFVTLCCGQQMDTFTSPDILHYAQILVEPSQSHLIIGARDTIIRLETNHLNITNDNIINWPANGDAIRACRMKGQSESLCRNYVKVLLGKNTTEVNSTLAEGDSVNIFVCGTNAFKPVCSWRKSDSLNTIESEEDASGKCPYNPSWNTTSLFTSRGIYFYFGPMDSQGHDNAVLRSKPSKSSTKWARTIAADTRFINHDASFITSFEKDDFVYFIFRESAIEYMNCGKTVYSRIGRLCIGDKGERRSSGRYLTTFVKTRLNCSLPGQFPFYFDEIQSAFYTNGTIYGVFSTPENSIHGSAICAFTISAVENAFQGPFKHQDTPGSMYKPEHNKDVASQFSCNSNSGKTDQIRNQAGYQLMDRSVGTSEGRPLLIEKARLTRIVVDSISTLHYSQVTVMFVLTNGSRLRRYVVWPGSLKACFISEWNLDLQTNDSVLSIAMVQSAHSIYLGTVKSLKKLSMSNCDDHLTRASCLTSGDPYCAWNKIENICTRFNLSSSPDIWDQNEDVICTERTKIVDWSPWSDWRFCSRIVNANETSQCQCRSRSCLTLACTEPDEVEVANCTVNGGWTAWSPWTQCTTSCGSDGTKTRSRSCTNPSPQYGGLPCVGASFEKIKCLDNPPCTTTTTSTTTPVSTYDADGEDNGWSSFSDWEECPVKCGGGVQVRRRTCSDMNPVGNRCRGCDMEWRLCNTEPCKEVRRTFETPWYRVNFTADGSGAIEERLKVTCKAFNLAEETDLALTPRREERTSPLSWSECSVKCGKGVQFMYTGSIYLKRACDTKVDCIGWSSWSKWSNCINGERVRFRSCKKEKCEGSEEERIPCSFSSGGPVLNKGLNSVGDDYSSEPIDNDLSSNQGKGMIEPGTIGDEEPAYRLSGFPSVSDSTSSLIEDPNGFVNNVNSRGWSTGNLILFACCAFIVGILFGTLITYSIMRRTLKDSDNSKLSLKLFTSQNTNDKTCNPYVTADHFRISNLNPSSSASTCLLNGVGRPSSLTSASSPMLNYSPTREATVKRASTIRAKLNSDQNF</sequence>
<dbReference type="GO" id="GO:0045499">
    <property type="term" value="F:chemorepellent activity"/>
    <property type="evidence" value="ECO:0007669"/>
    <property type="project" value="TreeGrafter"/>
</dbReference>
<evidence type="ECO:0000256" key="5">
    <source>
        <dbReference type="ARBA" id="ARBA00023157"/>
    </source>
</evidence>
<keyword evidence="13" id="KW-1185">Reference proteome</keyword>
<dbReference type="InterPro" id="IPR000884">
    <property type="entry name" value="TSP1_rpt"/>
</dbReference>
<keyword evidence="5" id="KW-1015">Disulfide bond</keyword>
<dbReference type="EMBL" id="CAEY01000451">
    <property type="status" value="NOT_ANNOTATED_CDS"/>
    <property type="molecule type" value="Genomic_DNA"/>
</dbReference>
<dbReference type="PROSITE" id="PS50092">
    <property type="entry name" value="TSP1"/>
    <property type="match status" value="3"/>
</dbReference>
<dbReference type="FunFam" id="2.20.100.10:FF:000001">
    <property type="entry name" value="semaphorin-5A isoform X1"/>
    <property type="match status" value="2"/>
</dbReference>
<comment type="caution">
    <text evidence="7">Lacks conserved residue(s) required for the propagation of feature annotation.</text>
</comment>
<dbReference type="GO" id="GO:0030335">
    <property type="term" value="P:positive regulation of cell migration"/>
    <property type="evidence" value="ECO:0007669"/>
    <property type="project" value="TreeGrafter"/>
</dbReference>
<evidence type="ECO:0000256" key="9">
    <source>
        <dbReference type="SAM" id="Phobius"/>
    </source>
</evidence>
<dbReference type="Pfam" id="PF01437">
    <property type="entry name" value="PSI"/>
    <property type="match status" value="1"/>
</dbReference>
<dbReference type="Gene3D" id="2.130.10.10">
    <property type="entry name" value="YVTN repeat-like/Quinoprotein amine dehydrogenase"/>
    <property type="match status" value="1"/>
</dbReference>
<dbReference type="SMART" id="SM00423">
    <property type="entry name" value="PSI"/>
    <property type="match status" value="1"/>
</dbReference>
<dbReference type="PANTHER" id="PTHR11036">
    <property type="entry name" value="SEMAPHORIN"/>
    <property type="match status" value="1"/>
</dbReference>
<dbReference type="InterPro" id="IPR027231">
    <property type="entry name" value="Semaphorin"/>
</dbReference>
<dbReference type="eggNOG" id="KOG3611">
    <property type="taxonomic scope" value="Eukaryota"/>
</dbReference>
<dbReference type="STRING" id="32264.T1JRR3"/>
<dbReference type="Pfam" id="PF00090">
    <property type="entry name" value="TSP_1"/>
    <property type="match status" value="4"/>
</dbReference>
<dbReference type="GO" id="GO:0007411">
    <property type="term" value="P:axon guidance"/>
    <property type="evidence" value="ECO:0007669"/>
    <property type="project" value="TreeGrafter"/>
</dbReference>
<dbReference type="PRINTS" id="PR01705">
    <property type="entry name" value="TSP1REPEAT"/>
</dbReference>
<dbReference type="InterPro" id="IPR001627">
    <property type="entry name" value="Semap_dom"/>
</dbReference>
<dbReference type="InterPro" id="IPR016201">
    <property type="entry name" value="PSI"/>
</dbReference>
<dbReference type="Gene3D" id="3.30.1680.10">
    <property type="entry name" value="ligand-binding face of the semaphorins, domain 2"/>
    <property type="match status" value="1"/>
</dbReference>
<keyword evidence="9" id="KW-0812">Transmembrane</keyword>
<dbReference type="InterPro" id="IPR015943">
    <property type="entry name" value="WD40/YVTN_repeat-like_dom_sf"/>
</dbReference>
<evidence type="ECO:0000256" key="8">
    <source>
        <dbReference type="SAM" id="MobiDB-lite"/>
    </source>
</evidence>
<dbReference type="InterPro" id="IPR036383">
    <property type="entry name" value="TSP1_rpt_sf"/>
</dbReference>
<feature type="chain" id="PRO_5007728968" description="Sema domain-containing protein" evidence="10">
    <location>
        <begin position="28"/>
        <end position="1043"/>
    </location>
</feature>
<evidence type="ECO:0000256" key="4">
    <source>
        <dbReference type="ARBA" id="ARBA00023136"/>
    </source>
</evidence>
<dbReference type="GO" id="GO:0071526">
    <property type="term" value="P:semaphorin-plexin signaling pathway"/>
    <property type="evidence" value="ECO:0007669"/>
    <property type="project" value="TreeGrafter"/>
</dbReference>
<dbReference type="HOGENOM" id="CLU_1857831_0_0_1"/>
<dbReference type="GO" id="GO:0030215">
    <property type="term" value="F:semaphorin receptor binding"/>
    <property type="evidence" value="ECO:0007669"/>
    <property type="project" value="InterPro"/>
</dbReference>
<dbReference type="GO" id="GO:0005886">
    <property type="term" value="C:plasma membrane"/>
    <property type="evidence" value="ECO:0007669"/>
    <property type="project" value="TreeGrafter"/>
</dbReference>
<evidence type="ECO:0000256" key="3">
    <source>
        <dbReference type="ARBA" id="ARBA00022902"/>
    </source>
</evidence>
<evidence type="ECO:0000256" key="7">
    <source>
        <dbReference type="PROSITE-ProRule" id="PRU00352"/>
    </source>
</evidence>
<dbReference type="SMART" id="SM00630">
    <property type="entry name" value="Sema"/>
    <property type="match status" value="1"/>
</dbReference>
<dbReference type="OMA" id="EWKATRP"/>
<keyword evidence="3" id="KW-0524">Neurogenesis</keyword>
<evidence type="ECO:0000256" key="1">
    <source>
        <dbReference type="ARBA" id="ARBA00004167"/>
    </source>
</evidence>
<dbReference type="InterPro" id="IPR002165">
    <property type="entry name" value="Plexin_repeat"/>
</dbReference>
<dbReference type="SUPFAM" id="SSF103575">
    <property type="entry name" value="Plexin repeat"/>
    <property type="match status" value="1"/>
</dbReference>
<feature type="transmembrane region" description="Helical" evidence="9">
    <location>
        <begin position="925"/>
        <end position="948"/>
    </location>
</feature>
<dbReference type="SUPFAM" id="SSF82895">
    <property type="entry name" value="TSP-1 type 1 repeat"/>
    <property type="match status" value="2"/>
</dbReference>
<reference evidence="12" key="2">
    <citation type="submission" date="2015-06" db="UniProtKB">
        <authorList>
            <consortium name="EnsemblMetazoa"/>
        </authorList>
    </citation>
    <scope>IDENTIFICATION</scope>
</reference>
<feature type="signal peptide" evidence="10">
    <location>
        <begin position="1"/>
        <end position="27"/>
    </location>
</feature>
<feature type="domain" description="Sema" evidence="11">
    <location>
        <begin position="12"/>
        <end position="479"/>
    </location>
</feature>
<dbReference type="OrthoDB" id="9988752at2759"/>
<evidence type="ECO:0000256" key="2">
    <source>
        <dbReference type="ARBA" id="ARBA00022782"/>
    </source>
</evidence>
<dbReference type="Gene3D" id="2.20.100.10">
    <property type="entry name" value="Thrombospondin type-1 (TSP1) repeat"/>
    <property type="match status" value="2"/>
</dbReference>
<evidence type="ECO:0000256" key="6">
    <source>
        <dbReference type="ARBA" id="ARBA00023180"/>
    </source>
</evidence>
<keyword evidence="9" id="KW-1133">Transmembrane helix</keyword>
<reference evidence="13" key="1">
    <citation type="submission" date="2011-08" db="EMBL/GenBank/DDBJ databases">
        <authorList>
            <person name="Rombauts S."/>
        </authorList>
    </citation>
    <scope>NUCLEOTIDE SEQUENCE</scope>
    <source>
        <strain evidence="13">London</strain>
    </source>
</reference>
<dbReference type="EnsemblMetazoa" id="tetur01g07840.1">
    <property type="protein sequence ID" value="tetur01g07840.1"/>
    <property type="gene ID" value="tetur01g07840"/>
</dbReference>
<dbReference type="SUPFAM" id="SSF101912">
    <property type="entry name" value="Sema domain"/>
    <property type="match status" value="1"/>
</dbReference>
<keyword evidence="2" id="KW-0221">Differentiation</keyword>
<keyword evidence="4 9" id="KW-0472">Membrane</keyword>
<evidence type="ECO:0000259" key="11">
    <source>
        <dbReference type="PROSITE" id="PS51004"/>
    </source>
</evidence>
<dbReference type="KEGG" id="tut:107361609"/>
<organism evidence="12 13">
    <name type="scientific">Tetranychus urticae</name>
    <name type="common">Two-spotted spider mite</name>
    <dbReference type="NCBI Taxonomy" id="32264"/>
    <lineage>
        <taxon>Eukaryota</taxon>
        <taxon>Metazoa</taxon>
        <taxon>Ecdysozoa</taxon>
        <taxon>Arthropoda</taxon>
        <taxon>Chelicerata</taxon>
        <taxon>Arachnida</taxon>
        <taxon>Acari</taxon>
        <taxon>Acariformes</taxon>
        <taxon>Trombidiformes</taxon>
        <taxon>Prostigmata</taxon>
        <taxon>Eleutherengona</taxon>
        <taxon>Raphignathae</taxon>
        <taxon>Tetranychoidea</taxon>
        <taxon>Tetranychidae</taxon>
        <taxon>Tetranychus</taxon>
    </lineage>
</organism>
<dbReference type="PROSITE" id="PS51004">
    <property type="entry name" value="SEMA"/>
    <property type="match status" value="1"/>
</dbReference>
<keyword evidence="10" id="KW-0732">Signal</keyword>
<evidence type="ECO:0000313" key="12">
    <source>
        <dbReference type="EnsemblMetazoa" id="tetur01g07840.1"/>
    </source>
</evidence>
<feature type="region of interest" description="Disordered" evidence="8">
    <location>
        <begin position="863"/>
        <end position="882"/>
    </location>
</feature>
<evidence type="ECO:0000256" key="10">
    <source>
        <dbReference type="SAM" id="SignalP"/>
    </source>
</evidence>
<dbReference type="PANTHER" id="PTHR11036:SF79">
    <property type="entry name" value="SEMAPHORIN 5C, ISOFORM A"/>
    <property type="match status" value="1"/>
</dbReference>
<dbReference type="Proteomes" id="UP000015104">
    <property type="component" value="Unassembled WGS sequence"/>
</dbReference>